<dbReference type="RefSeq" id="WP_208915412.1">
    <property type="nucleotide sequence ID" value="NZ_LT840184.1"/>
</dbReference>
<evidence type="ECO:0000259" key="1">
    <source>
        <dbReference type="Pfam" id="PF07238"/>
    </source>
</evidence>
<dbReference type="STRING" id="1313296.SAMN05661091_4692"/>
<dbReference type="InterPro" id="IPR009875">
    <property type="entry name" value="PilZ_domain"/>
</dbReference>
<dbReference type="GO" id="GO:0035438">
    <property type="term" value="F:cyclic-di-GMP binding"/>
    <property type="evidence" value="ECO:0007669"/>
    <property type="project" value="InterPro"/>
</dbReference>
<keyword evidence="3" id="KW-1185">Reference proteome</keyword>
<dbReference type="EMBL" id="LT840184">
    <property type="protein sequence ID" value="SMF89556.1"/>
    <property type="molecule type" value="Genomic_DNA"/>
</dbReference>
<evidence type="ECO:0000313" key="2">
    <source>
        <dbReference type="EMBL" id="SMF89556.1"/>
    </source>
</evidence>
<dbReference type="SUPFAM" id="SSF141371">
    <property type="entry name" value="PilZ domain-like"/>
    <property type="match status" value="1"/>
</dbReference>
<reference evidence="2 3" key="1">
    <citation type="submission" date="2017-04" db="EMBL/GenBank/DDBJ databases">
        <authorList>
            <person name="Afonso C.L."/>
            <person name="Miller P.J."/>
            <person name="Scott M.A."/>
            <person name="Spackman E."/>
            <person name="Goraichik I."/>
            <person name="Dimitrov K.M."/>
            <person name="Suarez D.L."/>
            <person name="Swayne D.E."/>
        </authorList>
    </citation>
    <scope>NUCLEOTIDE SEQUENCE [LARGE SCALE GENOMIC DNA]</scope>
    <source>
        <strain evidence="2 3">N3/975</strain>
    </source>
</reference>
<accession>A0A1X7HNW7</accession>
<protein>
    <submittedName>
        <fullName evidence="2">PilZ domain-containing protein</fullName>
    </submittedName>
</protein>
<dbReference type="Proteomes" id="UP000192940">
    <property type="component" value="Chromosome I"/>
</dbReference>
<dbReference type="AlphaFoldDB" id="A0A1X7HNW7"/>
<feature type="domain" description="PilZ" evidence="1">
    <location>
        <begin position="34"/>
        <end position="109"/>
    </location>
</feature>
<dbReference type="Gene3D" id="2.40.10.220">
    <property type="entry name" value="predicted glycosyltransferase like domains"/>
    <property type="match status" value="1"/>
</dbReference>
<name>A0A1X7HNW7_9BACL</name>
<proteinExistence type="predicted"/>
<sequence>MNLRKEPFRYLFTEPHPCLLELTEFNGTPVSSKPAEAVLINLSKGGCKIVSGLNLHADTNQVVVKLHLPLTETPILCPATIQWQRAQDSTRFEYGLQFQLPPSEKERILVDLRTLAAERKIVVE</sequence>
<gene>
    <name evidence="2" type="ORF">SAMN05661091_4692</name>
</gene>
<dbReference type="Pfam" id="PF07238">
    <property type="entry name" value="PilZ"/>
    <property type="match status" value="1"/>
</dbReference>
<organism evidence="2 3">
    <name type="scientific">Paenibacillus uliginis N3/975</name>
    <dbReference type="NCBI Taxonomy" id="1313296"/>
    <lineage>
        <taxon>Bacteria</taxon>
        <taxon>Bacillati</taxon>
        <taxon>Bacillota</taxon>
        <taxon>Bacilli</taxon>
        <taxon>Bacillales</taxon>
        <taxon>Paenibacillaceae</taxon>
        <taxon>Paenibacillus</taxon>
    </lineage>
</organism>
<evidence type="ECO:0000313" key="3">
    <source>
        <dbReference type="Proteomes" id="UP000192940"/>
    </source>
</evidence>